<reference evidence="2" key="1">
    <citation type="journal article" date="2019" name="Int. J. Syst. Evol. Microbiol.">
        <title>The Global Catalogue of Microorganisms (GCM) 10K type strain sequencing project: providing services to taxonomists for standard genome sequencing and annotation.</title>
        <authorList>
            <consortium name="The Broad Institute Genomics Platform"/>
            <consortium name="The Broad Institute Genome Sequencing Center for Infectious Disease"/>
            <person name="Wu L."/>
            <person name="Ma J."/>
        </authorList>
    </citation>
    <scope>NUCLEOTIDE SEQUENCE [LARGE SCALE GENOMIC DNA]</scope>
    <source>
        <strain evidence="2">JCM 12389</strain>
    </source>
</reference>
<keyword evidence="2" id="KW-1185">Reference proteome</keyword>
<sequence>MVMKLKQRYLVNGKRFSLDELYRLAKPTDGKKSSHTTIVFARYIVLSWQNRCSYS</sequence>
<name>A0ABP3KVC4_9BACI</name>
<proteinExistence type="predicted"/>
<evidence type="ECO:0000313" key="1">
    <source>
        <dbReference type="EMBL" id="GAA0487709.1"/>
    </source>
</evidence>
<evidence type="ECO:0000313" key="2">
    <source>
        <dbReference type="Proteomes" id="UP001500880"/>
    </source>
</evidence>
<organism evidence="1 2">
    <name type="scientific">Salinibacillus aidingensis</name>
    <dbReference type="NCBI Taxonomy" id="237684"/>
    <lineage>
        <taxon>Bacteria</taxon>
        <taxon>Bacillati</taxon>
        <taxon>Bacillota</taxon>
        <taxon>Bacilli</taxon>
        <taxon>Bacillales</taxon>
        <taxon>Bacillaceae</taxon>
        <taxon>Salinibacillus</taxon>
    </lineage>
</organism>
<gene>
    <name evidence="1" type="ORF">GCM10008986_11550</name>
</gene>
<protein>
    <submittedName>
        <fullName evidence="1">Uncharacterized protein</fullName>
    </submittedName>
</protein>
<accession>A0ABP3KVC4</accession>
<dbReference type="Proteomes" id="UP001500880">
    <property type="component" value="Unassembled WGS sequence"/>
</dbReference>
<dbReference type="EMBL" id="BAAADO010000002">
    <property type="protein sequence ID" value="GAA0487709.1"/>
    <property type="molecule type" value="Genomic_DNA"/>
</dbReference>
<comment type="caution">
    <text evidence="1">The sequence shown here is derived from an EMBL/GenBank/DDBJ whole genome shotgun (WGS) entry which is preliminary data.</text>
</comment>